<comment type="pathway">
    <text evidence="2 6">Cofactor biosynthesis; tetrahydrofolate biosynthesis; 2-amino-4-hydroxy-6-hydroxymethyl-7,8-dihydropteridine diphosphate from 7,8-dihydroneopterin triphosphate: step 3/4.</text>
</comment>
<gene>
    <name evidence="8" type="ORF">BSOLF_2013</name>
</gene>
<dbReference type="EC" id="4.1.2.25" evidence="6"/>
<evidence type="ECO:0000256" key="3">
    <source>
        <dbReference type="ARBA" id="ARBA00005708"/>
    </source>
</evidence>
<dbReference type="InterPro" id="IPR043133">
    <property type="entry name" value="GTP-CH-I_C/QueF"/>
</dbReference>
<dbReference type="GO" id="GO:0046656">
    <property type="term" value="P:folic acid biosynthetic process"/>
    <property type="evidence" value="ECO:0007669"/>
    <property type="project" value="UniProtKB-UniRule"/>
</dbReference>
<comment type="caution">
    <text evidence="8">The sequence shown here is derived from an EMBL/GenBank/DDBJ whole genome shotgun (WGS) entry which is preliminary data.</text>
</comment>
<dbReference type="GO" id="GO:0004150">
    <property type="term" value="F:dihydroneopterin aldolase activity"/>
    <property type="evidence" value="ECO:0007669"/>
    <property type="project" value="UniProtKB-UniRule"/>
</dbReference>
<dbReference type="SUPFAM" id="SSF55620">
    <property type="entry name" value="Tetrahydrobiopterin biosynthesis enzymes-like"/>
    <property type="match status" value="1"/>
</dbReference>
<comment type="similarity">
    <text evidence="3 6">Belongs to the DHNA family.</text>
</comment>
<dbReference type="PANTHER" id="PTHR42844">
    <property type="entry name" value="DIHYDRONEOPTERIN ALDOLASE 1-RELATED"/>
    <property type="match status" value="1"/>
</dbReference>
<comment type="catalytic activity">
    <reaction evidence="1 6">
        <text>7,8-dihydroneopterin = 6-hydroxymethyl-7,8-dihydropterin + glycolaldehyde</text>
        <dbReference type="Rhea" id="RHEA:10540"/>
        <dbReference type="ChEBI" id="CHEBI:17001"/>
        <dbReference type="ChEBI" id="CHEBI:17071"/>
        <dbReference type="ChEBI" id="CHEBI:44841"/>
        <dbReference type="EC" id="4.1.2.25"/>
    </reaction>
</comment>
<dbReference type="CDD" id="cd00534">
    <property type="entry name" value="DHNA_DHNTPE"/>
    <property type="match status" value="1"/>
</dbReference>
<reference evidence="9" key="1">
    <citation type="journal article" date="2018" name="Sci. Rep.">
        <title>Lignite coal burning seam in the remote Altai Mountains harbors a hydrogen-driven thermophilic microbial community.</title>
        <authorList>
            <person name="Kadnikov V.V."/>
            <person name="Mardanov A.V."/>
            <person name="Ivasenko D.A."/>
            <person name="Antsiferov D.V."/>
            <person name="Beletsky A.V."/>
            <person name="Karnachuk O.V."/>
            <person name="Ravin N.V."/>
        </authorList>
    </citation>
    <scope>NUCLEOTIDE SEQUENCE [LARGE SCALE GENOMIC DNA]</scope>
</reference>
<protein>
    <recommendedName>
        <fullName evidence="6">7,8-dihydroneopterin aldolase</fullName>
        <ecNumber evidence="6">4.1.2.25</ecNumber>
    </recommendedName>
</protein>
<dbReference type="SMART" id="SM00905">
    <property type="entry name" value="FolB"/>
    <property type="match status" value="1"/>
</dbReference>
<proteinExistence type="inferred from homology"/>
<evidence type="ECO:0000256" key="5">
    <source>
        <dbReference type="ARBA" id="ARBA00023239"/>
    </source>
</evidence>
<sequence length="121" mass="13862">MYDEIFITDMLFFGKHGVYQPEKDKGGRFSVDLHLFMDLTQASQSDQLTDTLDYEKVYRHVQQIMEGPSKNLLEALADDIARSMFAFDHRIMEIVVTVRKLDPPFPGAFGSLGSTIRRARS</sequence>
<evidence type="ECO:0000256" key="2">
    <source>
        <dbReference type="ARBA" id="ARBA00005013"/>
    </source>
</evidence>
<comment type="function">
    <text evidence="6">Catalyzes the conversion of 7,8-dihydroneopterin to 6-hydroxymethyl-7,8-dihydropterin.</text>
</comment>
<dbReference type="Gene3D" id="3.30.1130.10">
    <property type="match status" value="1"/>
</dbReference>
<dbReference type="InterPro" id="IPR006156">
    <property type="entry name" value="Dihydroneopterin_aldolase"/>
</dbReference>
<evidence type="ECO:0000256" key="6">
    <source>
        <dbReference type="RuleBase" id="RU362079"/>
    </source>
</evidence>
<accession>A0A2R6Y3L1</accession>
<evidence type="ECO:0000256" key="4">
    <source>
        <dbReference type="ARBA" id="ARBA00022909"/>
    </source>
</evidence>
<evidence type="ECO:0000313" key="9">
    <source>
        <dbReference type="Proteomes" id="UP000244338"/>
    </source>
</evidence>
<dbReference type="NCBIfam" id="TIGR00526">
    <property type="entry name" value="folB_dom"/>
    <property type="match status" value="1"/>
</dbReference>
<dbReference type="AlphaFoldDB" id="A0A2R6Y3L1"/>
<keyword evidence="5 6" id="KW-0456">Lyase</keyword>
<dbReference type="GO" id="GO:0005737">
    <property type="term" value="C:cytoplasm"/>
    <property type="evidence" value="ECO:0007669"/>
    <property type="project" value="TreeGrafter"/>
</dbReference>
<name>A0A2R6Y3L1_9BACL</name>
<evidence type="ECO:0000259" key="7">
    <source>
        <dbReference type="SMART" id="SM00905"/>
    </source>
</evidence>
<dbReference type="Pfam" id="PF02152">
    <property type="entry name" value="FolB"/>
    <property type="match status" value="1"/>
</dbReference>
<evidence type="ECO:0000313" key="8">
    <source>
        <dbReference type="EMBL" id="PTQ57248.1"/>
    </source>
</evidence>
<evidence type="ECO:0000256" key="1">
    <source>
        <dbReference type="ARBA" id="ARBA00001353"/>
    </source>
</evidence>
<keyword evidence="4 6" id="KW-0289">Folate biosynthesis</keyword>
<feature type="domain" description="Dihydroneopterin aldolase/epimerase" evidence="7">
    <location>
        <begin position="5"/>
        <end position="118"/>
    </location>
</feature>
<dbReference type="NCBIfam" id="TIGR00525">
    <property type="entry name" value="folB"/>
    <property type="match status" value="1"/>
</dbReference>
<dbReference type="PANTHER" id="PTHR42844:SF1">
    <property type="entry name" value="DIHYDRONEOPTERIN ALDOLASE 1-RELATED"/>
    <property type="match status" value="1"/>
</dbReference>
<dbReference type="EMBL" id="PEBX01000010">
    <property type="protein sequence ID" value="PTQ57248.1"/>
    <property type="molecule type" value="Genomic_DNA"/>
</dbReference>
<dbReference type="UniPathway" id="UPA00077">
    <property type="reaction ID" value="UER00154"/>
</dbReference>
<dbReference type="GO" id="GO:0046654">
    <property type="term" value="P:tetrahydrofolate biosynthetic process"/>
    <property type="evidence" value="ECO:0007669"/>
    <property type="project" value="UniProtKB-UniRule"/>
</dbReference>
<organism evidence="8 9">
    <name type="scientific">Candidatus Carbonibacillus altaicus</name>
    <dbReference type="NCBI Taxonomy" id="2163959"/>
    <lineage>
        <taxon>Bacteria</taxon>
        <taxon>Bacillati</taxon>
        <taxon>Bacillota</taxon>
        <taxon>Bacilli</taxon>
        <taxon>Bacillales</taxon>
        <taxon>Candidatus Carbonibacillus</taxon>
    </lineage>
</organism>
<dbReference type="InterPro" id="IPR006157">
    <property type="entry name" value="FolB_dom"/>
</dbReference>
<dbReference type="Proteomes" id="UP000244338">
    <property type="component" value="Unassembled WGS sequence"/>
</dbReference>